<comment type="caution">
    <text evidence="6">The sequence shown here is derived from an EMBL/GenBank/DDBJ whole genome shotgun (WGS) entry which is preliminary data.</text>
</comment>
<dbReference type="InterPro" id="IPR020538">
    <property type="entry name" value="Hydgase_Ni_incorp_HypA/HybF_CS"/>
</dbReference>
<dbReference type="Gene3D" id="3.30.2320.80">
    <property type="match status" value="1"/>
</dbReference>
<evidence type="ECO:0000313" key="7">
    <source>
        <dbReference type="Proteomes" id="UP001500635"/>
    </source>
</evidence>
<feature type="binding site" evidence="5">
    <location>
        <position position="88"/>
    </location>
    <ligand>
        <name>Zn(2+)</name>
        <dbReference type="ChEBI" id="CHEBI:29105"/>
    </ligand>
</feature>
<dbReference type="HAMAP" id="MF_00213">
    <property type="entry name" value="HypA_HybF"/>
    <property type="match status" value="1"/>
</dbReference>
<keyword evidence="3 5" id="KW-0479">Metal-binding</keyword>
<evidence type="ECO:0000256" key="1">
    <source>
        <dbReference type="ARBA" id="ARBA00010748"/>
    </source>
</evidence>
<dbReference type="PROSITE" id="PS01249">
    <property type="entry name" value="HYPA"/>
    <property type="match status" value="1"/>
</dbReference>
<dbReference type="PIRSF" id="PIRSF004761">
    <property type="entry name" value="Hydrgn_mat_HypA"/>
    <property type="match status" value="1"/>
</dbReference>
<evidence type="ECO:0000313" key="6">
    <source>
        <dbReference type="EMBL" id="GAA4389821.1"/>
    </source>
</evidence>
<comment type="similarity">
    <text evidence="1 5">Belongs to the HypA/HybF family.</text>
</comment>
<keyword evidence="4 5" id="KW-0862">Zinc</keyword>
<accession>A0ABP8JFB1</accession>
<protein>
    <recommendedName>
        <fullName evidence="5">Hydrogenase maturation factor HypA</fullName>
    </recommendedName>
</protein>
<feature type="binding site" evidence="5">
    <location>
        <position position="2"/>
    </location>
    <ligand>
        <name>Ni(2+)</name>
        <dbReference type="ChEBI" id="CHEBI:49786"/>
    </ligand>
</feature>
<gene>
    <name evidence="5" type="primary">hypA</name>
    <name evidence="6" type="ORF">GCM10023147_17070</name>
</gene>
<evidence type="ECO:0000256" key="2">
    <source>
        <dbReference type="ARBA" id="ARBA00022596"/>
    </source>
</evidence>
<evidence type="ECO:0000256" key="3">
    <source>
        <dbReference type="ARBA" id="ARBA00022723"/>
    </source>
</evidence>
<comment type="function">
    <text evidence="5">Involved in the maturation of [NiFe] hydrogenases. Required for nickel insertion into the metal center of the hydrogenase.</text>
</comment>
<name>A0ABP8JFB1_9ACTN</name>
<feature type="binding site" evidence="5">
    <location>
        <position position="73"/>
    </location>
    <ligand>
        <name>Zn(2+)</name>
        <dbReference type="ChEBI" id="CHEBI:29105"/>
    </ligand>
</feature>
<feature type="binding site" evidence="5">
    <location>
        <position position="70"/>
    </location>
    <ligand>
        <name>Zn(2+)</name>
        <dbReference type="ChEBI" id="CHEBI:29105"/>
    </ligand>
</feature>
<evidence type="ECO:0000256" key="4">
    <source>
        <dbReference type="ARBA" id="ARBA00022833"/>
    </source>
</evidence>
<keyword evidence="7" id="KW-1185">Reference proteome</keyword>
<feature type="binding site" evidence="5">
    <location>
        <position position="86"/>
    </location>
    <ligand>
        <name>Zn(2+)</name>
        <dbReference type="ChEBI" id="CHEBI:29105"/>
    </ligand>
</feature>
<dbReference type="Proteomes" id="UP001500635">
    <property type="component" value="Unassembled WGS sequence"/>
</dbReference>
<dbReference type="PANTHER" id="PTHR34535:SF3">
    <property type="entry name" value="HYDROGENASE MATURATION FACTOR HYPA"/>
    <property type="match status" value="1"/>
</dbReference>
<dbReference type="EMBL" id="BAABFR010000020">
    <property type="protein sequence ID" value="GAA4389821.1"/>
    <property type="molecule type" value="Genomic_DNA"/>
</dbReference>
<organism evidence="6 7">
    <name type="scientific">Tsukamurella soli</name>
    <dbReference type="NCBI Taxonomy" id="644556"/>
    <lineage>
        <taxon>Bacteria</taxon>
        <taxon>Bacillati</taxon>
        <taxon>Actinomycetota</taxon>
        <taxon>Actinomycetes</taxon>
        <taxon>Mycobacteriales</taxon>
        <taxon>Tsukamurellaceae</taxon>
        <taxon>Tsukamurella</taxon>
    </lineage>
</organism>
<evidence type="ECO:0000256" key="5">
    <source>
        <dbReference type="HAMAP-Rule" id="MF_00213"/>
    </source>
</evidence>
<sequence length="109" mass="11594">MHELAVAESVLDNVSAHTGGSRVTVVRLRIGRLSGVEPDSLRFCFGLVTDGTPLDGAELVIEEPGGRLHCEDCGRDIARDDPILLCPCGSADVRVVSGRELQLISVEVV</sequence>
<dbReference type="InterPro" id="IPR000688">
    <property type="entry name" value="HypA/HybF"/>
</dbReference>
<reference evidence="7" key="1">
    <citation type="journal article" date="2019" name="Int. J. Syst. Evol. Microbiol.">
        <title>The Global Catalogue of Microorganisms (GCM) 10K type strain sequencing project: providing services to taxonomists for standard genome sequencing and annotation.</title>
        <authorList>
            <consortium name="The Broad Institute Genomics Platform"/>
            <consortium name="The Broad Institute Genome Sequencing Center for Infectious Disease"/>
            <person name="Wu L."/>
            <person name="Ma J."/>
        </authorList>
    </citation>
    <scope>NUCLEOTIDE SEQUENCE [LARGE SCALE GENOMIC DNA]</scope>
    <source>
        <strain evidence="7">JCM 17688</strain>
    </source>
</reference>
<proteinExistence type="inferred from homology"/>
<dbReference type="RefSeq" id="WP_344993736.1">
    <property type="nucleotide sequence ID" value="NZ_BAABFR010000020.1"/>
</dbReference>
<dbReference type="PANTHER" id="PTHR34535">
    <property type="entry name" value="HYDROGENASE MATURATION FACTOR HYPA"/>
    <property type="match status" value="1"/>
</dbReference>
<dbReference type="Pfam" id="PF01155">
    <property type="entry name" value="HypA"/>
    <property type="match status" value="1"/>
</dbReference>
<keyword evidence="2 5" id="KW-0533">Nickel</keyword>